<keyword evidence="11 14" id="KW-0472">Membrane</keyword>
<dbReference type="PANTHER" id="PTHR43711:SF30">
    <property type="entry name" value="HISTIDINE KINASE"/>
    <property type="match status" value="1"/>
</dbReference>
<feature type="transmembrane region" description="Helical" evidence="14">
    <location>
        <begin position="504"/>
        <end position="525"/>
    </location>
</feature>
<proteinExistence type="inferred from homology"/>
<feature type="region of interest" description="Disordered" evidence="13">
    <location>
        <begin position="896"/>
        <end position="919"/>
    </location>
</feature>
<evidence type="ECO:0000256" key="13">
    <source>
        <dbReference type="SAM" id="MobiDB-lite"/>
    </source>
</evidence>
<dbReference type="InterPro" id="IPR001734">
    <property type="entry name" value="Na/solute_symporter"/>
</dbReference>
<dbReference type="SUPFAM" id="SSF55874">
    <property type="entry name" value="ATPase domain of HSP90 chaperone/DNA topoisomerase II/histidine kinase"/>
    <property type="match status" value="1"/>
</dbReference>
<reference evidence="17" key="1">
    <citation type="submission" date="2016-11" db="EMBL/GenBank/DDBJ databases">
        <authorList>
            <person name="Varghese N."/>
            <person name="Submissions S."/>
        </authorList>
    </citation>
    <scope>NUCLEOTIDE SEQUENCE [LARGE SCALE GENOMIC DNA]</scope>
    <source>
        <strain evidence="17">DSM 22212</strain>
    </source>
</reference>
<dbReference type="GO" id="GO:0022857">
    <property type="term" value="F:transmembrane transporter activity"/>
    <property type="evidence" value="ECO:0007669"/>
    <property type="project" value="InterPro"/>
</dbReference>
<dbReference type="PROSITE" id="PS50283">
    <property type="entry name" value="NA_SOLUT_SYMP_3"/>
    <property type="match status" value="1"/>
</dbReference>
<keyword evidence="12" id="KW-0175">Coiled coil</keyword>
<dbReference type="InterPro" id="IPR050736">
    <property type="entry name" value="Sensor_HK_Regulatory"/>
</dbReference>
<dbReference type="CDD" id="cd16922">
    <property type="entry name" value="HATPase_EvgS-ArcB-TorS-like"/>
    <property type="match status" value="1"/>
</dbReference>
<dbReference type="PRINTS" id="PR00344">
    <property type="entry name" value="BCTRLSENSOR"/>
</dbReference>
<dbReference type="GO" id="GO:0016020">
    <property type="term" value="C:membrane"/>
    <property type="evidence" value="ECO:0007669"/>
    <property type="project" value="UniProtKB-SubCell"/>
</dbReference>
<feature type="transmembrane region" description="Helical" evidence="14">
    <location>
        <begin position="162"/>
        <end position="179"/>
    </location>
</feature>
<dbReference type="PROSITE" id="PS50109">
    <property type="entry name" value="HIS_KIN"/>
    <property type="match status" value="1"/>
</dbReference>
<dbReference type="RefSeq" id="WP_072713797.1">
    <property type="nucleotide sequence ID" value="NZ_FRAU01000001.1"/>
</dbReference>
<feature type="transmembrane region" description="Helical" evidence="14">
    <location>
        <begin position="6"/>
        <end position="25"/>
    </location>
</feature>
<comment type="subcellular location">
    <subcellularLocation>
        <location evidence="2">Membrane</location>
        <topology evidence="2">Multi-pass membrane protein</topology>
    </subcellularLocation>
</comment>
<dbReference type="FunFam" id="1.10.287.130:FF:000001">
    <property type="entry name" value="Two-component sensor histidine kinase"/>
    <property type="match status" value="1"/>
</dbReference>
<dbReference type="OrthoDB" id="9764438at2"/>
<feature type="transmembrane region" description="Helical" evidence="14">
    <location>
        <begin position="447"/>
        <end position="464"/>
    </location>
</feature>
<comment type="catalytic activity">
    <reaction evidence="1">
        <text>ATP + protein L-histidine = ADP + protein N-phospho-L-histidine.</text>
        <dbReference type="EC" id="2.7.13.3"/>
    </reaction>
</comment>
<feature type="transmembrane region" description="Helical" evidence="14">
    <location>
        <begin position="287"/>
        <end position="314"/>
    </location>
</feature>
<dbReference type="EC" id="2.7.13.3" evidence="4"/>
<feature type="transmembrane region" description="Helical" evidence="14">
    <location>
        <begin position="414"/>
        <end position="435"/>
    </location>
</feature>
<evidence type="ECO:0000256" key="11">
    <source>
        <dbReference type="ARBA" id="ARBA00023136"/>
    </source>
</evidence>
<evidence type="ECO:0000256" key="3">
    <source>
        <dbReference type="ARBA" id="ARBA00006434"/>
    </source>
</evidence>
<dbReference type="InterPro" id="IPR018212">
    <property type="entry name" value="Na/solute_symporter_CS"/>
</dbReference>
<dbReference type="SUPFAM" id="SSF47384">
    <property type="entry name" value="Homodimeric domain of signal transducing histidine kinase"/>
    <property type="match status" value="1"/>
</dbReference>
<keyword evidence="17" id="KW-1185">Reference proteome</keyword>
<dbReference type="SMART" id="SM00387">
    <property type="entry name" value="HATPase_c"/>
    <property type="match status" value="1"/>
</dbReference>
<dbReference type="InterPro" id="IPR005467">
    <property type="entry name" value="His_kinase_dom"/>
</dbReference>
<feature type="transmembrane region" description="Helical" evidence="14">
    <location>
        <begin position="116"/>
        <end position="134"/>
    </location>
</feature>
<evidence type="ECO:0000256" key="12">
    <source>
        <dbReference type="SAM" id="Coils"/>
    </source>
</evidence>
<dbReference type="PROSITE" id="PS00457">
    <property type="entry name" value="NA_SOLUT_SYMP_2"/>
    <property type="match status" value="1"/>
</dbReference>
<dbReference type="FunFam" id="3.30.565.10:FF:000006">
    <property type="entry name" value="Sensor histidine kinase WalK"/>
    <property type="match status" value="1"/>
</dbReference>
<dbReference type="CDD" id="cd10322">
    <property type="entry name" value="SLC5sbd"/>
    <property type="match status" value="1"/>
</dbReference>
<evidence type="ECO:0000259" key="15">
    <source>
        <dbReference type="PROSITE" id="PS50109"/>
    </source>
</evidence>
<evidence type="ECO:0000256" key="1">
    <source>
        <dbReference type="ARBA" id="ARBA00000085"/>
    </source>
</evidence>
<accession>A0A1M6P4A0</accession>
<evidence type="ECO:0000256" key="2">
    <source>
        <dbReference type="ARBA" id="ARBA00004141"/>
    </source>
</evidence>
<organism evidence="16 17">
    <name type="scientific">Rhodothermus profundi</name>
    <dbReference type="NCBI Taxonomy" id="633813"/>
    <lineage>
        <taxon>Bacteria</taxon>
        <taxon>Pseudomonadati</taxon>
        <taxon>Rhodothermota</taxon>
        <taxon>Rhodothermia</taxon>
        <taxon>Rhodothermales</taxon>
        <taxon>Rhodothermaceae</taxon>
        <taxon>Rhodothermus</taxon>
    </lineage>
</organism>
<name>A0A1M6P4A0_9BACT</name>
<keyword evidence="8" id="KW-0418">Kinase</keyword>
<evidence type="ECO:0000256" key="6">
    <source>
        <dbReference type="ARBA" id="ARBA00022679"/>
    </source>
</evidence>
<feature type="transmembrane region" description="Helical" evidence="14">
    <location>
        <begin position="68"/>
        <end position="87"/>
    </location>
</feature>
<dbReference type="Pfam" id="PF00512">
    <property type="entry name" value="HisKA"/>
    <property type="match status" value="1"/>
</dbReference>
<evidence type="ECO:0000256" key="7">
    <source>
        <dbReference type="ARBA" id="ARBA00022692"/>
    </source>
</evidence>
<sequence length="919" mass="101232">MLPGGYIFLLALLYIGLLFAIATYGDRRAEQGRSIISSPYIYALSLAVYCTAWTFYGSVGRAASSGVGYLPIYLGPTLTAVLWWMVLRKMIRISKVYRITSIADFIASRYGKSSGLAALVTVIAVTGGVPYIALQLKAISVSFQVLSGRPMPAPTESFLDDTALYVTLALALFSILFGTRHLDATERHEGLVAAIAFESLVKLPAFVAVGLFVTFGLYNGPADLFGHALARPELRRLLTMEEALGPGAYGQWFWMTLLAMLAILFLPRQFQVAVVENVDERHLRKAIWLFPLYLWLINLFVLPIALAGLMAFPGGQVDADMFVLALPLAHGQELLALLAFIGGFSAATSMVIVATVALSTMISNDLIMPILLRIRFLRLAQRGRLTGLLLGIRRGGIVLVLVLSYLYFHVIAHAYALVSIGLISFAAVAQFAPAILGGMYWRRGTRAGALCGLLAGFLIWGYTLPLPSLVDAGLLPVSFIEEGPWGIGWLRPYQLFGLEGFDPIAHALFWSLLFNVGLYVGVSLFTQQRVEELLQARAFVDVFRLSGRPGEATWRGTAYVADLQQLLRRFLGKRQADEALRPVLAQGANTVTATAEVVQHAERLLAGAIGSASARVLIASVVKEEPLSLREVMDILDETQQVIAYSHELERKSAELERATKELQEANERLKELDRLKDEFISTITHELRTPLTSIRAFSEIMHANPGLPEAQRQEFLGIIIKEAERLTRLINQVLTLQKLESGVMELNLEPVRMQEVIEEAVEAIQPHVQFNRITLRVSVPETPCYVLGDRDQLVQVVLNLLSNAVKFCNPEEGRIAVRLTVEPDRVQVDVEDNGPGIAPEDQATIFDKFRQVHTSAGKRPPGTGLGLAIAQRIVQYHHGRIWVESEPGAGATFSFTLPRLPESDGTPQRLQDTSKLDI</sequence>
<dbReference type="InterPro" id="IPR004358">
    <property type="entry name" value="Sig_transdc_His_kin-like_C"/>
</dbReference>
<feature type="transmembrane region" description="Helical" evidence="14">
    <location>
        <begin position="385"/>
        <end position="408"/>
    </location>
</feature>
<dbReference type="CDD" id="cd00082">
    <property type="entry name" value="HisKA"/>
    <property type="match status" value="1"/>
</dbReference>
<gene>
    <name evidence="16" type="ORF">SAMN04488087_0027</name>
</gene>
<keyword evidence="5" id="KW-0597">Phosphoprotein</keyword>
<keyword evidence="10" id="KW-0902">Two-component regulatory system</keyword>
<feature type="transmembrane region" description="Helical" evidence="14">
    <location>
        <begin position="191"/>
        <end position="218"/>
    </location>
</feature>
<evidence type="ECO:0000256" key="4">
    <source>
        <dbReference type="ARBA" id="ARBA00012438"/>
    </source>
</evidence>
<evidence type="ECO:0000256" key="5">
    <source>
        <dbReference type="ARBA" id="ARBA00022553"/>
    </source>
</evidence>
<dbReference type="PANTHER" id="PTHR43711">
    <property type="entry name" value="TWO-COMPONENT HISTIDINE KINASE"/>
    <property type="match status" value="1"/>
</dbReference>
<comment type="similarity">
    <text evidence="3">Belongs to the sodium:solute symporter (SSF) (TC 2.A.21) family.</text>
</comment>
<protein>
    <recommendedName>
        <fullName evidence="4">histidine kinase</fullName>
        <ecNumber evidence="4">2.7.13.3</ecNumber>
    </recommendedName>
</protein>
<dbReference type="GO" id="GO:0000155">
    <property type="term" value="F:phosphorelay sensor kinase activity"/>
    <property type="evidence" value="ECO:0007669"/>
    <property type="project" value="InterPro"/>
</dbReference>
<dbReference type="InterPro" id="IPR038377">
    <property type="entry name" value="Na/Glc_symporter_sf"/>
</dbReference>
<dbReference type="Pfam" id="PF02518">
    <property type="entry name" value="HATPase_c"/>
    <property type="match status" value="1"/>
</dbReference>
<feature type="coiled-coil region" evidence="12">
    <location>
        <begin position="642"/>
        <end position="683"/>
    </location>
</feature>
<feature type="transmembrane region" description="Helical" evidence="14">
    <location>
        <begin position="249"/>
        <end position="266"/>
    </location>
</feature>
<dbReference type="InterPro" id="IPR003594">
    <property type="entry name" value="HATPase_dom"/>
</dbReference>
<dbReference type="InterPro" id="IPR036097">
    <property type="entry name" value="HisK_dim/P_sf"/>
</dbReference>
<evidence type="ECO:0000256" key="8">
    <source>
        <dbReference type="ARBA" id="ARBA00022777"/>
    </source>
</evidence>
<feature type="transmembrane region" description="Helical" evidence="14">
    <location>
        <begin position="334"/>
        <end position="364"/>
    </location>
</feature>
<evidence type="ECO:0000313" key="16">
    <source>
        <dbReference type="EMBL" id="SHK02799.1"/>
    </source>
</evidence>
<keyword evidence="7 14" id="KW-0812">Transmembrane</keyword>
<dbReference type="SMART" id="SM00388">
    <property type="entry name" value="HisKA"/>
    <property type="match status" value="1"/>
</dbReference>
<evidence type="ECO:0000256" key="9">
    <source>
        <dbReference type="ARBA" id="ARBA00022989"/>
    </source>
</evidence>
<dbReference type="EMBL" id="FRAU01000001">
    <property type="protein sequence ID" value="SHK02799.1"/>
    <property type="molecule type" value="Genomic_DNA"/>
</dbReference>
<keyword evidence="6" id="KW-0808">Transferase</keyword>
<dbReference type="InterPro" id="IPR036890">
    <property type="entry name" value="HATPase_C_sf"/>
</dbReference>
<dbReference type="InterPro" id="IPR003661">
    <property type="entry name" value="HisK_dim/P_dom"/>
</dbReference>
<keyword evidence="9 14" id="KW-1133">Transmembrane helix</keyword>
<dbReference type="Gene3D" id="1.10.287.130">
    <property type="match status" value="1"/>
</dbReference>
<feature type="domain" description="Histidine kinase" evidence="15">
    <location>
        <begin position="683"/>
        <end position="902"/>
    </location>
</feature>
<dbReference type="STRING" id="633813.SAMN04488087_0027"/>
<dbReference type="Gene3D" id="3.30.565.10">
    <property type="entry name" value="Histidine kinase-like ATPase, C-terminal domain"/>
    <property type="match status" value="1"/>
</dbReference>
<evidence type="ECO:0000313" key="17">
    <source>
        <dbReference type="Proteomes" id="UP000185812"/>
    </source>
</evidence>
<evidence type="ECO:0000256" key="14">
    <source>
        <dbReference type="SAM" id="Phobius"/>
    </source>
</evidence>
<evidence type="ECO:0000256" key="10">
    <source>
        <dbReference type="ARBA" id="ARBA00023012"/>
    </source>
</evidence>
<dbReference type="Gene3D" id="1.20.1730.10">
    <property type="entry name" value="Sodium/glucose cotransporter"/>
    <property type="match status" value="1"/>
</dbReference>
<dbReference type="AlphaFoldDB" id="A0A1M6P4A0"/>
<feature type="transmembrane region" description="Helical" evidence="14">
    <location>
        <begin position="37"/>
        <end position="56"/>
    </location>
</feature>
<dbReference type="Proteomes" id="UP000185812">
    <property type="component" value="Unassembled WGS sequence"/>
</dbReference>